<gene>
    <name evidence="1" type="ORF">DWG24_04330</name>
</gene>
<dbReference type="Proteomes" id="UP000500801">
    <property type="component" value="Chromosome"/>
</dbReference>
<protein>
    <submittedName>
        <fullName evidence="1">DUF488 family protein</fullName>
    </submittedName>
</protein>
<proteinExistence type="predicted"/>
<organism evidence="1 2">
    <name type="scientific">Dickeya zeae</name>
    <dbReference type="NCBI Taxonomy" id="204042"/>
    <lineage>
        <taxon>Bacteria</taxon>
        <taxon>Pseudomonadati</taxon>
        <taxon>Pseudomonadota</taxon>
        <taxon>Gammaproteobacteria</taxon>
        <taxon>Enterobacterales</taxon>
        <taxon>Pectobacteriaceae</taxon>
        <taxon>Dickeya</taxon>
    </lineage>
</organism>
<dbReference type="AlphaFoldDB" id="A0AAE7CXQ8"/>
<accession>A0AAE7CXQ8</accession>
<dbReference type="Pfam" id="PF22752">
    <property type="entry name" value="DUF488-N3i"/>
    <property type="match status" value="1"/>
</dbReference>
<dbReference type="RefSeq" id="WP_168361639.1">
    <property type="nucleotide sequence ID" value="NZ_CP033622.1"/>
</dbReference>
<dbReference type="InterPro" id="IPR052552">
    <property type="entry name" value="YeaO-like"/>
</dbReference>
<evidence type="ECO:0000313" key="2">
    <source>
        <dbReference type="Proteomes" id="UP000500801"/>
    </source>
</evidence>
<dbReference type="PANTHER" id="PTHR36849">
    <property type="entry name" value="CYTOPLASMIC PROTEIN-RELATED"/>
    <property type="match status" value="1"/>
</dbReference>
<name>A0AAE7CXQ8_9GAMM</name>
<evidence type="ECO:0000313" key="1">
    <source>
        <dbReference type="EMBL" id="QIZ50076.1"/>
    </source>
</evidence>
<reference evidence="1 2" key="1">
    <citation type="submission" date="2018-11" db="EMBL/GenBank/DDBJ databases">
        <title>Complete genome sequence of Dickeya zeae strain CE1 infecting Canna edulis Ker-Gawl. in China.</title>
        <authorList>
            <person name="Zhang J."/>
            <person name="Lin B."/>
            <person name="Shen H."/>
            <person name="Jiang S."/>
            <person name="Pu X."/>
            <person name="Sun D."/>
        </authorList>
    </citation>
    <scope>NUCLEOTIDE SEQUENCE [LARGE SCALE GENOMIC DNA]</scope>
    <source>
        <strain evidence="1 2">CE1</strain>
    </source>
</reference>
<dbReference type="PANTHER" id="PTHR36849:SF1">
    <property type="entry name" value="CYTOPLASMIC PROTEIN"/>
    <property type="match status" value="1"/>
</dbReference>
<dbReference type="EMBL" id="CP033622">
    <property type="protein sequence ID" value="QIZ50076.1"/>
    <property type="molecule type" value="Genomic_DNA"/>
</dbReference>
<sequence>MTLIHLMRVYDVHQPIEPAAFLVDRLWPRGVAKSRLAGVVWLKDVAPSHELRRWYHANPVEWDAFVGLYRAELRQHSAWQPLITLLCQNAPITMLYGSRDTQRNHAMVLRDFLVEQLTLSERE</sequence>